<evidence type="ECO:0000256" key="6">
    <source>
        <dbReference type="ARBA" id="ARBA00023065"/>
    </source>
</evidence>
<evidence type="ECO:0000256" key="4">
    <source>
        <dbReference type="ARBA" id="ARBA00022692"/>
    </source>
</evidence>
<keyword evidence="5 9" id="KW-1133">Transmembrane helix</keyword>
<name>A0A517MJ96_9BACT</name>
<sequence>MSCLIAAYSGLAVWKEQGPYARYADFPAGLEAALSLAIGMLLAFRVNRAFDRWWEGRILWGTLVNSSRNLAVKANNVVAKRDASFDRLHSLVAAFPFSLRDHLRGCSAFTQLPGLSGERFSGEHIPSWIVNQIYGIFEVWKRDHRIQYGEFRMLDREAKVLLEVCGGCERIRNTPIAASYRVLLHHAIWLFLLVSPWGLVDQFGWWTIPVVFLTSYLVIAAEIVAEHIEQPFGAIGDKLDLDGICQTIHRSVDEIFATETMSTLSQQNRAADN</sequence>
<dbReference type="EMBL" id="CP036262">
    <property type="protein sequence ID" value="QDS94962.1"/>
    <property type="molecule type" value="Genomic_DNA"/>
</dbReference>
<comment type="subcellular location">
    <subcellularLocation>
        <location evidence="1">Cell membrane</location>
        <topology evidence="1">Multi-pass membrane protein</topology>
    </subcellularLocation>
</comment>
<dbReference type="Proteomes" id="UP000320672">
    <property type="component" value="Chromosome"/>
</dbReference>
<feature type="transmembrane region" description="Helical" evidence="9">
    <location>
        <begin position="180"/>
        <end position="199"/>
    </location>
</feature>
<keyword evidence="3" id="KW-1003">Cell membrane</keyword>
<comment type="similarity">
    <text evidence="8">Belongs to the anion channel-forming bestrophin (TC 1.A.46) family.</text>
</comment>
<dbReference type="PANTHER" id="PTHR33281:SF19">
    <property type="entry name" value="VOLTAGE-DEPENDENT ANION CHANNEL-FORMING PROTEIN YNEE"/>
    <property type="match status" value="1"/>
</dbReference>
<evidence type="ECO:0000256" key="5">
    <source>
        <dbReference type="ARBA" id="ARBA00022989"/>
    </source>
</evidence>
<dbReference type="GO" id="GO:0005886">
    <property type="term" value="C:plasma membrane"/>
    <property type="evidence" value="ECO:0007669"/>
    <property type="project" value="UniProtKB-SubCell"/>
</dbReference>
<keyword evidence="4 9" id="KW-0812">Transmembrane</keyword>
<dbReference type="GO" id="GO:0005254">
    <property type="term" value="F:chloride channel activity"/>
    <property type="evidence" value="ECO:0007669"/>
    <property type="project" value="InterPro"/>
</dbReference>
<keyword evidence="11" id="KW-1185">Reference proteome</keyword>
<accession>A0A517MJ96</accession>
<evidence type="ECO:0000256" key="9">
    <source>
        <dbReference type="SAM" id="Phobius"/>
    </source>
</evidence>
<keyword evidence="7 9" id="KW-0472">Membrane</keyword>
<evidence type="ECO:0000256" key="1">
    <source>
        <dbReference type="ARBA" id="ARBA00004651"/>
    </source>
</evidence>
<feature type="transmembrane region" description="Helical" evidence="9">
    <location>
        <begin position="205"/>
        <end position="225"/>
    </location>
</feature>
<dbReference type="InterPro" id="IPR044669">
    <property type="entry name" value="YneE/VCCN1/2-like"/>
</dbReference>
<reference evidence="10 11" key="1">
    <citation type="submission" date="2019-02" db="EMBL/GenBank/DDBJ databases">
        <title>Deep-cultivation of Planctomycetes and their phenomic and genomic characterization uncovers novel biology.</title>
        <authorList>
            <person name="Wiegand S."/>
            <person name="Jogler M."/>
            <person name="Boedeker C."/>
            <person name="Pinto D."/>
            <person name="Vollmers J."/>
            <person name="Rivas-Marin E."/>
            <person name="Kohn T."/>
            <person name="Peeters S.H."/>
            <person name="Heuer A."/>
            <person name="Rast P."/>
            <person name="Oberbeckmann S."/>
            <person name="Bunk B."/>
            <person name="Jeske O."/>
            <person name="Meyerdierks A."/>
            <person name="Storesund J.E."/>
            <person name="Kallscheuer N."/>
            <person name="Luecker S."/>
            <person name="Lage O.M."/>
            <person name="Pohl T."/>
            <person name="Merkel B.J."/>
            <person name="Hornburger P."/>
            <person name="Mueller R.-W."/>
            <person name="Bruemmer F."/>
            <person name="Labrenz M."/>
            <person name="Spormann A.M."/>
            <person name="Op den Camp H."/>
            <person name="Overmann J."/>
            <person name="Amann R."/>
            <person name="Jetten M.S.M."/>
            <person name="Mascher T."/>
            <person name="Medema M.H."/>
            <person name="Devos D.P."/>
            <person name="Kaster A.-K."/>
            <person name="Ovreas L."/>
            <person name="Rohde M."/>
            <person name="Galperin M.Y."/>
            <person name="Jogler C."/>
        </authorList>
    </citation>
    <scope>NUCLEOTIDE SEQUENCE [LARGE SCALE GENOMIC DNA]</scope>
    <source>
        <strain evidence="10 11">FF011L</strain>
    </source>
</reference>
<evidence type="ECO:0000256" key="2">
    <source>
        <dbReference type="ARBA" id="ARBA00022448"/>
    </source>
</evidence>
<proteinExistence type="inferred from homology"/>
<evidence type="ECO:0000313" key="10">
    <source>
        <dbReference type="EMBL" id="QDS94962.1"/>
    </source>
</evidence>
<gene>
    <name evidence="10" type="ORF">FF011L_37460</name>
</gene>
<evidence type="ECO:0000256" key="7">
    <source>
        <dbReference type="ARBA" id="ARBA00023136"/>
    </source>
</evidence>
<dbReference type="KEGG" id="rml:FF011L_37460"/>
<keyword evidence="6" id="KW-0406">Ion transport</keyword>
<dbReference type="AlphaFoldDB" id="A0A517MJ96"/>
<organism evidence="10 11">
    <name type="scientific">Roseimaritima multifibrata</name>
    <dbReference type="NCBI Taxonomy" id="1930274"/>
    <lineage>
        <taxon>Bacteria</taxon>
        <taxon>Pseudomonadati</taxon>
        <taxon>Planctomycetota</taxon>
        <taxon>Planctomycetia</taxon>
        <taxon>Pirellulales</taxon>
        <taxon>Pirellulaceae</taxon>
        <taxon>Roseimaritima</taxon>
    </lineage>
</organism>
<protein>
    <submittedName>
        <fullName evidence="10">Bestrophin, RFP-TM, chloride channel</fullName>
    </submittedName>
</protein>
<dbReference type="PANTHER" id="PTHR33281">
    <property type="entry name" value="UPF0187 PROTEIN YNEE"/>
    <property type="match status" value="1"/>
</dbReference>
<evidence type="ECO:0000256" key="3">
    <source>
        <dbReference type="ARBA" id="ARBA00022475"/>
    </source>
</evidence>
<evidence type="ECO:0000313" key="11">
    <source>
        <dbReference type="Proteomes" id="UP000320672"/>
    </source>
</evidence>
<feature type="transmembrane region" description="Helical" evidence="9">
    <location>
        <begin position="26"/>
        <end position="44"/>
    </location>
</feature>
<evidence type="ECO:0000256" key="8">
    <source>
        <dbReference type="ARBA" id="ARBA00034708"/>
    </source>
</evidence>
<dbReference type="Pfam" id="PF25539">
    <property type="entry name" value="Bestrophin_2"/>
    <property type="match status" value="1"/>
</dbReference>
<keyword evidence="2" id="KW-0813">Transport</keyword>